<evidence type="ECO:0008006" key="3">
    <source>
        <dbReference type="Google" id="ProtNLM"/>
    </source>
</evidence>
<name>A0A1H0PQ11_MICTS</name>
<dbReference type="RefSeq" id="WP_074695328.1">
    <property type="nucleotide sequence ID" value="NZ_FNJN01000004.1"/>
</dbReference>
<organism evidence="1 2">
    <name type="scientific">Microbacterium testaceum (strain StLB037)</name>
    <dbReference type="NCBI Taxonomy" id="979556"/>
    <lineage>
        <taxon>Bacteria</taxon>
        <taxon>Bacillati</taxon>
        <taxon>Actinomycetota</taxon>
        <taxon>Actinomycetes</taxon>
        <taxon>Micrococcales</taxon>
        <taxon>Microbacteriaceae</taxon>
        <taxon>Microbacterium</taxon>
    </lineage>
</organism>
<dbReference type="AlphaFoldDB" id="A0A1H0PQ11"/>
<sequence>MRISLLIDGSPLAVLATVMRGLPTDVKREIGTRTKGPAVDMWREELNDNAEDRRQFALAKSGTVGVTQSNVTLRAGGVGRLSSGTPVSAIAKATEFGANADQKILTRSRAGKPYKRRLGPTFGPPRRGGKVAYPAAAKVIARVASLWIQTAYRTVYEKIERL</sequence>
<protein>
    <recommendedName>
        <fullName evidence="3">HK97 gp10 family phage protein</fullName>
    </recommendedName>
</protein>
<dbReference type="Proteomes" id="UP000186456">
    <property type="component" value="Unassembled WGS sequence"/>
</dbReference>
<evidence type="ECO:0000313" key="2">
    <source>
        <dbReference type="Proteomes" id="UP000186456"/>
    </source>
</evidence>
<evidence type="ECO:0000313" key="1">
    <source>
        <dbReference type="EMBL" id="SDP07251.1"/>
    </source>
</evidence>
<reference evidence="1 2" key="1">
    <citation type="submission" date="2016-10" db="EMBL/GenBank/DDBJ databases">
        <authorList>
            <person name="de Groot N.N."/>
        </authorList>
    </citation>
    <scope>NUCLEOTIDE SEQUENCE [LARGE SCALE GENOMIC DNA]</scope>
    <source>
        <strain evidence="1 2">StLB037</strain>
    </source>
</reference>
<gene>
    <name evidence="1" type="ORF">SAMN04487788_1943</name>
</gene>
<proteinExistence type="predicted"/>
<dbReference type="EMBL" id="FNJN01000004">
    <property type="protein sequence ID" value="SDP07251.1"/>
    <property type="molecule type" value="Genomic_DNA"/>
</dbReference>
<accession>A0A1H0PQ11</accession>